<evidence type="ECO:0000256" key="1">
    <source>
        <dbReference type="SAM" id="MobiDB-lite"/>
    </source>
</evidence>
<feature type="region of interest" description="Disordered" evidence="1">
    <location>
        <begin position="106"/>
        <end position="182"/>
    </location>
</feature>
<proteinExistence type="predicted"/>
<feature type="compositionally biased region" description="Basic and acidic residues" evidence="1">
    <location>
        <begin position="156"/>
        <end position="165"/>
    </location>
</feature>
<evidence type="ECO:0000313" key="3">
    <source>
        <dbReference type="Proteomes" id="UP000777438"/>
    </source>
</evidence>
<protein>
    <submittedName>
        <fullName evidence="2">Uncharacterized protein</fullName>
    </submittedName>
</protein>
<feature type="compositionally biased region" description="Polar residues" evidence="1">
    <location>
        <begin position="106"/>
        <end position="125"/>
    </location>
</feature>
<dbReference type="EMBL" id="JAGPYM010000009">
    <property type="protein sequence ID" value="KAH6890373.1"/>
    <property type="molecule type" value="Genomic_DNA"/>
</dbReference>
<feature type="compositionally biased region" description="Basic and acidic residues" evidence="1">
    <location>
        <begin position="172"/>
        <end position="182"/>
    </location>
</feature>
<dbReference type="AlphaFoldDB" id="A0A9P8W5S6"/>
<reference evidence="2 3" key="1">
    <citation type="journal article" date="2021" name="Nat. Commun.">
        <title>Genetic determinants of endophytism in the Arabidopsis root mycobiome.</title>
        <authorList>
            <person name="Mesny F."/>
            <person name="Miyauchi S."/>
            <person name="Thiergart T."/>
            <person name="Pickel B."/>
            <person name="Atanasova L."/>
            <person name="Karlsson M."/>
            <person name="Huettel B."/>
            <person name="Barry K.W."/>
            <person name="Haridas S."/>
            <person name="Chen C."/>
            <person name="Bauer D."/>
            <person name="Andreopoulos W."/>
            <person name="Pangilinan J."/>
            <person name="LaButti K."/>
            <person name="Riley R."/>
            <person name="Lipzen A."/>
            <person name="Clum A."/>
            <person name="Drula E."/>
            <person name="Henrissat B."/>
            <person name="Kohler A."/>
            <person name="Grigoriev I.V."/>
            <person name="Martin F.M."/>
            <person name="Hacquard S."/>
        </authorList>
    </citation>
    <scope>NUCLEOTIDE SEQUENCE [LARGE SCALE GENOMIC DNA]</scope>
    <source>
        <strain evidence="2 3">MPI-CAGE-CH-0241</strain>
    </source>
</reference>
<dbReference type="Proteomes" id="UP000777438">
    <property type="component" value="Unassembled WGS sequence"/>
</dbReference>
<gene>
    <name evidence="2" type="ORF">B0T10DRAFT_596513</name>
</gene>
<organism evidence="2 3">
    <name type="scientific">Thelonectria olida</name>
    <dbReference type="NCBI Taxonomy" id="1576542"/>
    <lineage>
        <taxon>Eukaryota</taxon>
        <taxon>Fungi</taxon>
        <taxon>Dikarya</taxon>
        <taxon>Ascomycota</taxon>
        <taxon>Pezizomycotina</taxon>
        <taxon>Sordariomycetes</taxon>
        <taxon>Hypocreomycetidae</taxon>
        <taxon>Hypocreales</taxon>
        <taxon>Nectriaceae</taxon>
        <taxon>Thelonectria</taxon>
    </lineage>
</organism>
<name>A0A9P8W5S6_9HYPO</name>
<keyword evidence="3" id="KW-1185">Reference proteome</keyword>
<accession>A0A9P8W5S6</accession>
<sequence length="213" mass="23863">MIDSSVGLLSENDTFSFPSRSNQSWPAESALGAKWQWTWVEDRDHGWTTRRETRQGLAVAALFKFGIRWYRTKDMEPWASWYPDPPQPGSDPAYLNAQDDLPMETTNSATQAEGTWTSPPHQTMASEKGKKESKTMATEGAAGSSDFNDVFCHGPLHREARERSKSNPLHPSTRDGLPHMHGDLWEGQAKKRVELVGRRTGECATRVSAATKM</sequence>
<evidence type="ECO:0000313" key="2">
    <source>
        <dbReference type="EMBL" id="KAH6890373.1"/>
    </source>
</evidence>
<comment type="caution">
    <text evidence="2">The sequence shown here is derived from an EMBL/GenBank/DDBJ whole genome shotgun (WGS) entry which is preliminary data.</text>
</comment>